<name>A0ACD5HCL5_9PROT</name>
<dbReference type="Proteomes" id="UP001195965">
    <property type="component" value="Chromosome"/>
</dbReference>
<reference evidence="1 2" key="1">
    <citation type="journal article" date="2021" name="ISME J.">
        <title>Genomic evolution of the class Acidithiobacillia: deep-branching Proteobacteria living in extreme acidic conditions.</title>
        <authorList>
            <person name="Moya-Beltran A."/>
            <person name="Beard S."/>
            <person name="Rojas-Villalobos C."/>
            <person name="Issotta F."/>
            <person name="Gallardo Y."/>
            <person name="Ulloa R."/>
            <person name="Giaveno A."/>
            <person name="Degli Esposti M."/>
            <person name="Johnson D.B."/>
            <person name="Quatrini R."/>
        </authorList>
    </citation>
    <scope>NUCLEOTIDE SEQUENCE [LARGE SCALE GENOMIC DNA]</scope>
    <source>
        <strain evidence="1 2">GG1-14</strain>
    </source>
</reference>
<keyword evidence="2" id="KW-1185">Reference proteome</keyword>
<protein>
    <submittedName>
        <fullName evidence="1">Deoxyribodipyrimidine photo-lyase</fullName>
        <ecNumber evidence="1">4.1.99.3</ecNumber>
    </submittedName>
</protein>
<accession>A0ACD5HCL5</accession>
<evidence type="ECO:0000313" key="2">
    <source>
        <dbReference type="Proteomes" id="UP001195965"/>
    </source>
</evidence>
<sequence length="528" mass="60529">MPKHLALRNGREIGIMMPEDFAMHGIHIVWFKRDLRLHDHQPLVEAAAMGMVLPLYVVEPEALRQADAAPRHWHFVWQSLGELDQALKELSGSGLVLRVGEIIPVLAAIHRKTSILGLWSHQETGNAWSYARDRSVGIWTRKQGIPWREYQQNGVVRGLKSRNGWSTAWKKFTSASLILSPDNLTVAPISSDPWPQVQKQVQALFNTRPDACSKAQTGGRREAMRLLENFLQRRAADYARGMSSPLSAASVCSRLSPHLAYGTISVREIINAIKNQDLTKEKGWARNMRAFEARLAWRSHFIQKLESEPELEFRNLHPALADQRQHIDPILFSAWTQGQTGFPLVDACMRMLHATGWINFRMRAMLAAFACYHLWQPWQAAGLHLARLFIDYEPGIHWSQMQMQSGSTGINAFRIYNPVKQSYEQDPSGQFIRRWIPELAQVPKDWIHEPWRMPEMIQQTYQCRIGVDYPLPIVDHEKAARIARQRLRQAYGGPQARAQSREILDRHGSRKSKARKSPSSSQQLCLFE</sequence>
<dbReference type="EMBL" id="CP127526">
    <property type="protein sequence ID" value="XRI72539.1"/>
    <property type="molecule type" value="Genomic_DNA"/>
</dbReference>
<proteinExistence type="predicted"/>
<organism evidence="1 2">
    <name type="scientific">Acidithiobacillus montserratensis</name>
    <dbReference type="NCBI Taxonomy" id="2729135"/>
    <lineage>
        <taxon>Bacteria</taxon>
        <taxon>Pseudomonadati</taxon>
        <taxon>Pseudomonadota</taxon>
        <taxon>Acidithiobacillia</taxon>
        <taxon>Acidithiobacillales</taxon>
        <taxon>Acidithiobacillaceae</taxon>
        <taxon>Acidithiobacillus</taxon>
    </lineage>
</organism>
<gene>
    <name evidence="1" type="ORF">HHS34_008775</name>
</gene>
<keyword evidence="1" id="KW-0456">Lyase</keyword>
<dbReference type="EC" id="4.1.99.3" evidence="1"/>
<evidence type="ECO:0000313" key="1">
    <source>
        <dbReference type="EMBL" id="XRI72539.1"/>
    </source>
</evidence>